<dbReference type="Pfam" id="PF25876">
    <property type="entry name" value="HH_MFP_RND"/>
    <property type="match status" value="1"/>
</dbReference>
<comment type="caution">
    <text evidence="5">The sequence shown here is derived from an EMBL/GenBank/DDBJ whole genome shotgun (WGS) entry which is preliminary data.</text>
</comment>
<dbReference type="PANTHER" id="PTHR30438">
    <property type="entry name" value="36 KDA ANTIGEN-RELATED"/>
    <property type="match status" value="1"/>
</dbReference>
<evidence type="ECO:0000259" key="3">
    <source>
        <dbReference type="Pfam" id="PF25876"/>
    </source>
</evidence>
<evidence type="ECO:0000313" key="7">
    <source>
        <dbReference type="Proteomes" id="UP000544107"/>
    </source>
</evidence>
<evidence type="ECO:0000256" key="1">
    <source>
        <dbReference type="SAM" id="Coils"/>
    </source>
</evidence>
<keyword evidence="1" id="KW-0175">Coiled coil</keyword>
<evidence type="ECO:0000313" key="4">
    <source>
        <dbReference type="EMBL" id="MBB4006830.1"/>
    </source>
</evidence>
<sequence>MQKPQTVALAFVLLLVAASGGTYAYLKFGKADALPAGIVTGNGRIEATEVDIASKTAGRLVSVEVGEGDLVTKGQTLARMDTVELESQLRAAKAKIAEAEQSRNASAFKLSQAQSQFDLADKDLERKLVLLGKGFVSDQAVDSQRLTRDSAKASVSAAESTLNSVQATIDNAKAEADRIAQNIADATLTAPKDGRVLYRLAEPGEVLAAGGKVLTVLDLSDVYMTVYLPSADAARTAIGSEGRILLDILPDKAIPGTVSFVSPQAQYTPKQVEIRSERDRLMFRVKISAPKELVKRYLPLVKTGITGVGYVKTDANAVWPDRLQSELTTAPGPAPAAATDPSTNGKP</sequence>
<proteinExistence type="predicted"/>
<dbReference type="EMBL" id="JACIED010000001">
    <property type="protein sequence ID" value="MBB4006830.1"/>
    <property type="molecule type" value="Genomic_DNA"/>
</dbReference>
<dbReference type="PANTHER" id="PTHR30438:SF2">
    <property type="entry name" value="MEMBRANE PROTEIN"/>
    <property type="match status" value="1"/>
</dbReference>
<protein>
    <submittedName>
        <fullName evidence="5">Efflux transporter periplasmic adaptor subunit</fullName>
    </submittedName>
    <submittedName>
        <fullName evidence="4">HlyD family secretion protein</fullName>
    </submittedName>
</protein>
<dbReference type="Gene3D" id="2.40.50.100">
    <property type="match status" value="1"/>
</dbReference>
<dbReference type="AlphaFoldDB" id="A0A1Q9A5H0"/>
<dbReference type="Proteomes" id="UP000544107">
    <property type="component" value="Unassembled WGS sequence"/>
</dbReference>
<dbReference type="Gene3D" id="2.40.30.170">
    <property type="match status" value="1"/>
</dbReference>
<dbReference type="Gene3D" id="1.10.287.470">
    <property type="entry name" value="Helix hairpin bin"/>
    <property type="match status" value="1"/>
</dbReference>
<evidence type="ECO:0000313" key="5">
    <source>
        <dbReference type="EMBL" id="OLP49717.1"/>
    </source>
</evidence>
<keyword evidence="6" id="KW-1185">Reference proteome</keyword>
<dbReference type="EMBL" id="MKIN01000022">
    <property type="protein sequence ID" value="OLP49717.1"/>
    <property type="molecule type" value="Genomic_DNA"/>
</dbReference>
<feature type="domain" description="Multidrug resistance protein MdtA-like alpha-helical hairpin" evidence="3">
    <location>
        <begin position="109"/>
        <end position="173"/>
    </location>
</feature>
<feature type="region of interest" description="Disordered" evidence="2">
    <location>
        <begin position="324"/>
        <end position="347"/>
    </location>
</feature>
<dbReference type="GO" id="GO:0005886">
    <property type="term" value="C:plasma membrane"/>
    <property type="evidence" value="ECO:0007669"/>
    <property type="project" value="TreeGrafter"/>
</dbReference>
<evidence type="ECO:0000313" key="6">
    <source>
        <dbReference type="Proteomes" id="UP000185598"/>
    </source>
</evidence>
<dbReference type="Proteomes" id="UP000185598">
    <property type="component" value="Unassembled WGS sequence"/>
</dbReference>
<reference evidence="4 7" key="2">
    <citation type="submission" date="2020-08" db="EMBL/GenBank/DDBJ databases">
        <title>Genomic Encyclopedia of Type Strains, Phase IV (KMG-IV): sequencing the most valuable type-strain genomes for metagenomic binning, comparative biology and taxonomic classification.</title>
        <authorList>
            <person name="Goeker M."/>
        </authorList>
    </citation>
    <scope>NUCLEOTIDE SEQUENCE [LARGE SCALE GENOMIC DNA]</scope>
    <source>
        <strain evidence="4 7">DSM 100021</strain>
    </source>
</reference>
<accession>A0A1Q9A5H0</accession>
<dbReference type="STRING" id="887144.BJF91_22215"/>
<organism evidence="5 6">
    <name type="scientific">Allorhizobium taibaishanense</name>
    <dbReference type="NCBI Taxonomy" id="887144"/>
    <lineage>
        <taxon>Bacteria</taxon>
        <taxon>Pseudomonadati</taxon>
        <taxon>Pseudomonadota</taxon>
        <taxon>Alphaproteobacteria</taxon>
        <taxon>Hyphomicrobiales</taxon>
        <taxon>Rhizobiaceae</taxon>
        <taxon>Rhizobium/Agrobacterium group</taxon>
        <taxon>Allorhizobium</taxon>
    </lineage>
</organism>
<dbReference type="RefSeq" id="WP_075615504.1">
    <property type="nucleotide sequence ID" value="NZ_JACIED010000001.1"/>
</dbReference>
<dbReference type="InterPro" id="IPR058624">
    <property type="entry name" value="MdtA-like_HH"/>
</dbReference>
<dbReference type="OrthoDB" id="9778236at2"/>
<name>A0A1Q9A5H0_9HYPH</name>
<reference evidence="5 6" key="1">
    <citation type="submission" date="2016-09" db="EMBL/GenBank/DDBJ databases">
        <title>Rhizobium oryziradicis sp. nov., isolated from the root of rice.</title>
        <authorList>
            <person name="Zhao J."/>
            <person name="Zhang X."/>
        </authorList>
    </citation>
    <scope>NUCLEOTIDE SEQUENCE [LARGE SCALE GENOMIC DNA]</scope>
    <source>
        <strain evidence="5 6">14971</strain>
    </source>
</reference>
<feature type="coiled-coil region" evidence="1">
    <location>
        <begin position="155"/>
        <end position="189"/>
    </location>
</feature>
<gene>
    <name evidence="5" type="ORF">BJF91_22215</name>
    <name evidence="4" type="ORF">GGQ71_001066</name>
</gene>
<evidence type="ECO:0000256" key="2">
    <source>
        <dbReference type="SAM" id="MobiDB-lite"/>
    </source>
</evidence>
<feature type="compositionally biased region" description="Low complexity" evidence="2">
    <location>
        <begin position="328"/>
        <end position="347"/>
    </location>
</feature>
<dbReference type="SUPFAM" id="SSF111369">
    <property type="entry name" value="HlyD-like secretion proteins"/>
    <property type="match status" value="1"/>
</dbReference>